<dbReference type="Pfam" id="PF03351">
    <property type="entry name" value="DOMON"/>
    <property type="match status" value="1"/>
</dbReference>
<evidence type="ECO:0000256" key="12">
    <source>
        <dbReference type="ARBA" id="ARBA00023180"/>
    </source>
</evidence>
<dbReference type="GO" id="GO:0006589">
    <property type="term" value="P:octopamine biosynthetic process"/>
    <property type="evidence" value="ECO:0007669"/>
    <property type="project" value="TreeGrafter"/>
</dbReference>
<dbReference type="GO" id="GO:0005507">
    <property type="term" value="F:copper ion binding"/>
    <property type="evidence" value="ECO:0007669"/>
    <property type="project" value="InterPro"/>
</dbReference>
<evidence type="ECO:0000259" key="13">
    <source>
        <dbReference type="PROSITE" id="PS50836"/>
    </source>
</evidence>
<dbReference type="PROSITE" id="PS00084">
    <property type="entry name" value="CU2_MONOOXYGENASE_1"/>
    <property type="match status" value="1"/>
</dbReference>
<dbReference type="AlphaFoldDB" id="L7LXT4"/>
<dbReference type="Pfam" id="PF01082">
    <property type="entry name" value="Cu2_monooxygen"/>
    <property type="match status" value="1"/>
</dbReference>
<dbReference type="InterPro" id="IPR028460">
    <property type="entry name" value="Tbh/DBH"/>
</dbReference>
<dbReference type="GO" id="GO:0030667">
    <property type="term" value="C:secretory granule membrane"/>
    <property type="evidence" value="ECO:0007669"/>
    <property type="project" value="TreeGrafter"/>
</dbReference>
<dbReference type="SMART" id="SM00664">
    <property type="entry name" value="DoH"/>
    <property type="match status" value="1"/>
</dbReference>
<dbReference type="CDD" id="cd09631">
    <property type="entry name" value="DOMON_DOH"/>
    <property type="match status" value="1"/>
</dbReference>
<keyword evidence="6" id="KW-1133">Transmembrane helix</keyword>
<sequence length="599" mass="67846">MMAPVQRRPVSLALWALPRWMSWLVVACAVAAEAARYFDLVLDPESRFRLYWTVDYEAESLTAELKLDLPSDDWFAIGFSDRGDIALADVCVLWADPHGRPHLEDGWTDDAGYVAVDEQNDCILGSLKRKGSTLRFLFTRKFDTCDSHDYVIEDGTVHLVYATGKGPLRRLEGLRLTRAQHGFQRAQLLKVMEDPPPFPSDTKFANFLNDKVKVPGQETTYWCRLLKLPNDFGYKKHIVRYEANIQKGSEALVHHMELFHCEAPVDEVLPSWNGPCNSPDRPQPLDRCKRVIAAWAMGAPPLAYPEEAGLSAGGSDYSPYVMLEVHYNNPALRTDYVDSSGITIYYTGELRPFDVGILEIGLEYTDKMAIPPRQPGFHLSGYCISECTRVALPTAGITLVAAQLHTHLTGERIRVRHVRGGAELPEMARDDHFSTHFQEIRLLKRRLQLMPGDALVINCTYNTLERTNVTLGGFGIREEMCVSYIHYFPKTDLEVCKSSIETSFLQAYFKYMNIYHDAPTSDEKGISDNYKSIPWTRHNVLLLDRLYQTMPLSMQCNKSSGDRFPGNWEGMPVTEFLYPLPPPARNCPEGEGLPQPGRE</sequence>
<evidence type="ECO:0000256" key="5">
    <source>
        <dbReference type="ARBA" id="ARBA00022723"/>
    </source>
</evidence>
<dbReference type="GO" id="GO:0005615">
    <property type="term" value="C:extracellular space"/>
    <property type="evidence" value="ECO:0007669"/>
    <property type="project" value="TreeGrafter"/>
</dbReference>
<evidence type="ECO:0000256" key="2">
    <source>
        <dbReference type="ARBA" id="ARBA00004167"/>
    </source>
</evidence>
<dbReference type="FunFam" id="2.60.120.230:FF:000001">
    <property type="entry name" value="Monooxygenase, DBH-like 1"/>
    <property type="match status" value="1"/>
</dbReference>
<evidence type="ECO:0000256" key="1">
    <source>
        <dbReference type="ARBA" id="ARBA00001973"/>
    </source>
</evidence>
<dbReference type="InterPro" id="IPR000945">
    <property type="entry name" value="DBH-like"/>
</dbReference>
<comment type="subcellular location">
    <subcellularLocation>
        <location evidence="2">Membrane</location>
        <topology evidence="2">Single-pass membrane protein</topology>
    </subcellularLocation>
</comment>
<dbReference type="PANTHER" id="PTHR10157:SF29">
    <property type="entry name" value="DOPAMINE BETA-HYDROXYLASE"/>
    <property type="match status" value="1"/>
</dbReference>
<dbReference type="SUPFAM" id="SSF49742">
    <property type="entry name" value="PHM/PNGase F"/>
    <property type="match status" value="2"/>
</dbReference>
<keyword evidence="5" id="KW-0479">Metal-binding</keyword>
<evidence type="ECO:0000256" key="9">
    <source>
        <dbReference type="ARBA" id="ARBA00023033"/>
    </source>
</evidence>
<name>L7LXT4_RHIPC</name>
<dbReference type="InterPro" id="IPR020611">
    <property type="entry name" value="Cu2_ascorb_mOase_CS-1"/>
</dbReference>
<keyword evidence="11" id="KW-1015">Disulfide bond</keyword>
<dbReference type="InterPro" id="IPR008977">
    <property type="entry name" value="PHM/PNGase_F_dom_sf"/>
</dbReference>
<protein>
    <submittedName>
        <fullName evidence="14">Putative dopamine beta-monooxygenase</fullName>
    </submittedName>
</protein>
<evidence type="ECO:0000256" key="6">
    <source>
        <dbReference type="ARBA" id="ARBA00022989"/>
    </source>
</evidence>
<dbReference type="InterPro" id="IPR005018">
    <property type="entry name" value="DOMON_domain"/>
</dbReference>
<dbReference type="PANTHER" id="PTHR10157">
    <property type="entry name" value="DOPAMINE BETA HYDROXYLASE RELATED"/>
    <property type="match status" value="1"/>
</dbReference>
<dbReference type="GO" id="GO:0042421">
    <property type="term" value="P:norepinephrine biosynthetic process"/>
    <property type="evidence" value="ECO:0007669"/>
    <property type="project" value="TreeGrafter"/>
</dbReference>
<evidence type="ECO:0000256" key="10">
    <source>
        <dbReference type="ARBA" id="ARBA00023136"/>
    </source>
</evidence>
<evidence type="ECO:0000313" key="14">
    <source>
        <dbReference type="EMBL" id="JAA56407.1"/>
    </source>
</evidence>
<dbReference type="GO" id="GO:0004500">
    <property type="term" value="F:dopamine beta-monooxygenase activity"/>
    <property type="evidence" value="ECO:0007669"/>
    <property type="project" value="InterPro"/>
</dbReference>
<dbReference type="PROSITE" id="PS50836">
    <property type="entry name" value="DOMON"/>
    <property type="match status" value="1"/>
</dbReference>
<accession>L7LXT4</accession>
<evidence type="ECO:0000256" key="11">
    <source>
        <dbReference type="ARBA" id="ARBA00023157"/>
    </source>
</evidence>
<keyword evidence="12" id="KW-0325">Glycoprotein</keyword>
<dbReference type="Gene3D" id="2.60.120.310">
    <property type="entry name" value="Copper type II, ascorbate-dependent monooxygenase, N-terminal domain"/>
    <property type="match status" value="1"/>
</dbReference>
<dbReference type="InterPro" id="IPR036939">
    <property type="entry name" value="Cu2_ascorb_mOase_N_sf"/>
</dbReference>
<keyword evidence="8" id="KW-0186">Copper</keyword>
<dbReference type="InterPro" id="IPR000323">
    <property type="entry name" value="Cu2_ascorb_mOase_N"/>
</dbReference>
<evidence type="ECO:0000256" key="8">
    <source>
        <dbReference type="ARBA" id="ARBA00023008"/>
    </source>
</evidence>
<dbReference type="InterPro" id="IPR014784">
    <property type="entry name" value="Cu2_ascorb_mOase-like_C"/>
</dbReference>
<keyword evidence="9 14" id="KW-0503">Monooxygenase</keyword>
<proteinExistence type="evidence at transcript level"/>
<evidence type="ECO:0000256" key="3">
    <source>
        <dbReference type="ARBA" id="ARBA00010676"/>
    </source>
</evidence>
<dbReference type="FunFam" id="2.60.120.310:FF:000004">
    <property type="entry name" value="DBH-like monooxygenase protein 1"/>
    <property type="match status" value="1"/>
</dbReference>
<comment type="cofactor">
    <cofactor evidence="1">
        <name>Cu(2+)</name>
        <dbReference type="ChEBI" id="CHEBI:29036"/>
    </cofactor>
</comment>
<evidence type="ECO:0000256" key="7">
    <source>
        <dbReference type="ARBA" id="ARBA00023002"/>
    </source>
</evidence>
<keyword evidence="7" id="KW-0560">Oxidoreductase</keyword>
<dbReference type="InterPro" id="IPR045266">
    <property type="entry name" value="DOH_DOMON"/>
</dbReference>
<reference evidence="14" key="2">
    <citation type="journal article" date="2015" name="J. Proteomics">
        <title>Sexual differences in the sialomes of the zebra tick, Rhipicephalus pulchellus.</title>
        <authorList>
            <person name="Tan A.W."/>
            <person name="Francischetti I.M."/>
            <person name="Slovak M."/>
            <person name="Kini R.M."/>
            <person name="Ribeiro J.M."/>
        </authorList>
    </citation>
    <scope>NUCLEOTIDE SEQUENCE</scope>
    <source>
        <tissue evidence="14">Salivary gland</tissue>
    </source>
</reference>
<dbReference type="InterPro" id="IPR024548">
    <property type="entry name" value="Cu2_monoox_C"/>
</dbReference>
<comment type="similarity">
    <text evidence="3">Belongs to the copper type II ascorbate-dependent monooxygenase family.</text>
</comment>
<dbReference type="PRINTS" id="PR00767">
    <property type="entry name" value="DBMONOXGNASE"/>
</dbReference>
<dbReference type="Gene3D" id="2.60.120.230">
    <property type="match status" value="1"/>
</dbReference>
<organism evidence="14">
    <name type="scientific">Rhipicephalus pulchellus</name>
    <name type="common">Yellow backed tick</name>
    <name type="synonym">Dermacentor pulchellus</name>
    <dbReference type="NCBI Taxonomy" id="72859"/>
    <lineage>
        <taxon>Eukaryota</taxon>
        <taxon>Metazoa</taxon>
        <taxon>Ecdysozoa</taxon>
        <taxon>Arthropoda</taxon>
        <taxon>Chelicerata</taxon>
        <taxon>Arachnida</taxon>
        <taxon>Acari</taxon>
        <taxon>Parasitiformes</taxon>
        <taxon>Ixodida</taxon>
        <taxon>Ixodoidea</taxon>
        <taxon>Ixodidae</taxon>
        <taxon>Rhipicephalinae</taxon>
        <taxon>Rhipicephalus</taxon>
        <taxon>Rhipicephalus</taxon>
    </lineage>
</organism>
<dbReference type="GO" id="GO:0042420">
    <property type="term" value="P:dopamine catabolic process"/>
    <property type="evidence" value="ECO:0007669"/>
    <property type="project" value="TreeGrafter"/>
</dbReference>
<reference evidence="14" key="1">
    <citation type="submission" date="2012-11" db="EMBL/GenBank/DDBJ databases">
        <authorList>
            <person name="Lucero-Rivera Y.E."/>
            <person name="Tovar-Ramirez D."/>
        </authorList>
    </citation>
    <scope>NUCLEOTIDE SEQUENCE</scope>
    <source>
        <tissue evidence="14">Salivary gland</tissue>
    </source>
</reference>
<keyword evidence="4" id="KW-0812">Transmembrane</keyword>
<evidence type="ECO:0000256" key="4">
    <source>
        <dbReference type="ARBA" id="ARBA00022692"/>
    </source>
</evidence>
<dbReference type="EMBL" id="GACK01008627">
    <property type="protein sequence ID" value="JAA56407.1"/>
    <property type="molecule type" value="mRNA"/>
</dbReference>
<dbReference type="Pfam" id="PF03712">
    <property type="entry name" value="Cu2_monoox_C"/>
    <property type="match status" value="1"/>
</dbReference>
<feature type="domain" description="DOMON" evidence="13">
    <location>
        <begin position="46"/>
        <end position="164"/>
    </location>
</feature>
<keyword evidence="10" id="KW-0472">Membrane</keyword>